<dbReference type="Gramene" id="arahy.Tifrunner.gnm2.ann2.Ah08g353900.1">
    <property type="protein sequence ID" value="arahy.Tifrunner.gnm2.ann2.Ah08g353900.1-CDS-1"/>
    <property type="gene ID" value="arahy.Tifrunner.gnm2.ann2.Ah08g353900"/>
</dbReference>
<keyword evidence="5" id="KW-0539">Nucleus</keyword>
<evidence type="ECO:0000259" key="9">
    <source>
        <dbReference type="Pfam" id="PF00808"/>
    </source>
</evidence>
<dbReference type="Gene3D" id="1.10.20.10">
    <property type="entry name" value="Histone, subunit A"/>
    <property type="match status" value="1"/>
</dbReference>
<dbReference type="GO" id="GO:0005634">
    <property type="term" value="C:nucleus"/>
    <property type="evidence" value="ECO:0007669"/>
    <property type="project" value="UniProtKB-SubCell"/>
</dbReference>
<dbReference type="AlphaFoldDB" id="A0A445C211"/>
<keyword evidence="3" id="KW-0238">DNA-binding</keyword>
<keyword evidence="4" id="KW-0804">Transcription</keyword>
<evidence type="ECO:0000256" key="5">
    <source>
        <dbReference type="ARBA" id="ARBA00023242"/>
    </source>
</evidence>
<dbReference type="PANTHER" id="PTHR10252:SF8">
    <property type="entry name" value="NUCLEAR TRANSCRIPTION FACTOR Y SUBUNIT GAMMA"/>
    <property type="match status" value="1"/>
</dbReference>
<evidence type="ECO:0000256" key="3">
    <source>
        <dbReference type="ARBA" id="ARBA00023125"/>
    </source>
</evidence>
<evidence type="ECO:0000256" key="1">
    <source>
        <dbReference type="ARBA" id="ARBA00004123"/>
    </source>
</evidence>
<dbReference type="GO" id="GO:0046982">
    <property type="term" value="F:protein heterodimerization activity"/>
    <property type="evidence" value="ECO:0007669"/>
    <property type="project" value="InterPro"/>
</dbReference>
<dbReference type="Pfam" id="PF00808">
    <property type="entry name" value="CBFD_NFYB_HMF"/>
    <property type="match status" value="1"/>
</dbReference>
<dbReference type="InterPro" id="IPR003958">
    <property type="entry name" value="CBFA_NFYB_domain"/>
</dbReference>
<gene>
    <name evidence="10" type="ORF">Ahy_A08g041220</name>
</gene>
<protein>
    <recommendedName>
        <fullName evidence="9">Transcription factor CBF/NF-Y/archaeal histone domain-containing protein</fullName>
    </recommendedName>
</protein>
<evidence type="ECO:0000313" key="11">
    <source>
        <dbReference type="Proteomes" id="UP000289738"/>
    </source>
</evidence>
<evidence type="ECO:0000256" key="7">
    <source>
        <dbReference type="ARBA" id="ARBA00038129"/>
    </source>
</evidence>
<evidence type="ECO:0000256" key="2">
    <source>
        <dbReference type="ARBA" id="ARBA00023015"/>
    </source>
</evidence>
<comment type="similarity">
    <text evidence="7">Belongs to the NFYC/HAP5 subunit family.</text>
</comment>
<dbReference type="EMBL" id="SDMP01000008">
    <property type="protein sequence ID" value="RYR44962.1"/>
    <property type="molecule type" value="Genomic_DNA"/>
</dbReference>
<dbReference type="InterPro" id="IPR050568">
    <property type="entry name" value="Transcr_DNA_Rep_Reg"/>
</dbReference>
<dbReference type="GO" id="GO:0000978">
    <property type="term" value="F:RNA polymerase II cis-regulatory region sequence-specific DNA binding"/>
    <property type="evidence" value="ECO:0007669"/>
    <property type="project" value="TreeGrafter"/>
</dbReference>
<keyword evidence="11" id="KW-1185">Reference proteome</keyword>
<comment type="caution">
    <text evidence="10">The sequence shown here is derived from an EMBL/GenBank/DDBJ whole genome shotgun (WGS) entry which is preliminary data.</text>
</comment>
<organism evidence="10 11">
    <name type="scientific">Arachis hypogaea</name>
    <name type="common">Peanut</name>
    <dbReference type="NCBI Taxonomy" id="3818"/>
    <lineage>
        <taxon>Eukaryota</taxon>
        <taxon>Viridiplantae</taxon>
        <taxon>Streptophyta</taxon>
        <taxon>Embryophyta</taxon>
        <taxon>Tracheophyta</taxon>
        <taxon>Spermatophyta</taxon>
        <taxon>Magnoliopsida</taxon>
        <taxon>eudicotyledons</taxon>
        <taxon>Gunneridae</taxon>
        <taxon>Pentapetalae</taxon>
        <taxon>rosids</taxon>
        <taxon>fabids</taxon>
        <taxon>Fabales</taxon>
        <taxon>Fabaceae</taxon>
        <taxon>Papilionoideae</taxon>
        <taxon>50 kb inversion clade</taxon>
        <taxon>dalbergioids sensu lato</taxon>
        <taxon>Dalbergieae</taxon>
        <taxon>Pterocarpus clade</taxon>
        <taxon>Arachis</taxon>
    </lineage>
</organism>
<dbReference type="SUPFAM" id="SSF47113">
    <property type="entry name" value="Histone-fold"/>
    <property type="match status" value="1"/>
</dbReference>
<name>A0A445C211_ARAHY</name>
<feature type="domain" description="Transcription factor CBF/NF-Y/archaeal histone" evidence="9">
    <location>
        <begin position="51"/>
        <end position="111"/>
    </location>
</feature>
<comment type="subunit">
    <text evidence="6">Heterotrimeric transcription factor composed of three components, NF-YA, NF-YB and NF-YC. NF-YB and NF-YC must interact and dimerize for NF-YA association and DNA binding.</text>
</comment>
<comment type="function">
    <text evidence="8">Stimulates the transcription of various genes by recognizing and binding to a CCAAT motif in promoters.</text>
</comment>
<sequence length="133" mass="15708">MHTIQKHTNKLIINTTGNQNSTQQHQIEIENLWSFQRREVEQAHDFKNGLFPLARVRKMMKVEEDVDRISAEVPVVLAKACDLFIRNVTLQSWHQAQKNKRSIIQRQDINSTMDSFRDACHNIEYFKRLMSEA</sequence>
<dbReference type="STRING" id="3818.A0A445C211"/>
<proteinExistence type="inferred from homology"/>
<dbReference type="FunFam" id="1.10.20.10:FF:000062">
    <property type="entry name" value="Nuclear transcription factor Y subunit C"/>
    <property type="match status" value="1"/>
</dbReference>
<evidence type="ECO:0000256" key="6">
    <source>
        <dbReference type="ARBA" id="ARBA00025911"/>
    </source>
</evidence>
<comment type="subcellular location">
    <subcellularLocation>
        <location evidence="1">Nucleus</location>
    </subcellularLocation>
</comment>
<dbReference type="Proteomes" id="UP000289738">
    <property type="component" value="Chromosome A08"/>
</dbReference>
<dbReference type="InterPro" id="IPR009072">
    <property type="entry name" value="Histone-fold"/>
</dbReference>
<evidence type="ECO:0000256" key="4">
    <source>
        <dbReference type="ARBA" id="ARBA00023163"/>
    </source>
</evidence>
<dbReference type="PANTHER" id="PTHR10252">
    <property type="entry name" value="HISTONE-LIKE TRANSCRIPTION FACTOR CCAAT-RELATED"/>
    <property type="match status" value="1"/>
</dbReference>
<dbReference type="GO" id="GO:0000981">
    <property type="term" value="F:DNA-binding transcription factor activity, RNA polymerase II-specific"/>
    <property type="evidence" value="ECO:0007669"/>
    <property type="project" value="TreeGrafter"/>
</dbReference>
<accession>A0A445C211</accession>
<evidence type="ECO:0000256" key="8">
    <source>
        <dbReference type="ARBA" id="ARBA00059992"/>
    </source>
</evidence>
<keyword evidence="2" id="KW-0805">Transcription regulation</keyword>
<evidence type="ECO:0000313" key="10">
    <source>
        <dbReference type="EMBL" id="RYR44962.1"/>
    </source>
</evidence>
<dbReference type="SMR" id="A0A445C211"/>
<reference evidence="10 11" key="1">
    <citation type="submission" date="2019-01" db="EMBL/GenBank/DDBJ databases">
        <title>Sequencing of cultivated peanut Arachis hypogaea provides insights into genome evolution and oil improvement.</title>
        <authorList>
            <person name="Chen X."/>
        </authorList>
    </citation>
    <scope>NUCLEOTIDE SEQUENCE [LARGE SCALE GENOMIC DNA]</scope>
    <source>
        <strain evidence="11">cv. Fuhuasheng</strain>
        <tissue evidence="10">Leaves</tissue>
    </source>
</reference>